<dbReference type="PANTHER" id="PTHR43611:SF3">
    <property type="entry name" value="FLAVIN MONONUCLEOTIDE HYDROLASE 1, CHLOROPLATIC"/>
    <property type="match status" value="1"/>
</dbReference>
<dbReference type="InterPro" id="IPR006439">
    <property type="entry name" value="HAD-SF_hydro_IA"/>
</dbReference>
<dbReference type="InterPro" id="IPR023214">
    <property type="entry name" value="HAD_sf"/>
</dbReference>
<proteinExistence type="predicted"/>
<dbReference type="Pfam" id="PF00702">
    <property type="entry name" value="Hydrolase"/>
    <property type="match status" value="1"/>
</dbReference>
<dbReference type="AlphaFoldDB" id="A0A918P253"/>
<dbReference type="GO" id="GO:0016787">
    <property type="term" value="F:hydrolase activity"/>
    <property type="evidence" value="ECO:0007669"/>
    <property type="project" value="UniProtKB-KW"/>
</dbReference>
<keyword evidence="1" id="KW-0378">Hydrolase</keyword>
<evidence type="ECO:0000313" key="2">
    <source>
        <dbReference type="Proteomes" id="UP000645257"/>
    </source>
</evidence>
<keyword evidence="2" id="KW-1185">Reference proteome</keyword>
<accession>A0A918P253</accession>
<dbReference type="PRINTS" id="PR00413">
    <property type="entry name" value="HADHALOGNASE"/>
</dbReference>
<sequence>MHTAPPLTHSPAPINTVIFDLGGVLIDWNPRYLYRQIFADPGEMESFLSSVCNQAWNEQQDAGRPWAEAVRELTARHPDHATAIAAYHERWPETLGGEIADTVDILSRLKTAGLRLYALTNWSAETFPVALERFAFLSWFAGIVVSGEERLIKPDPRLFEVMLSRYDIDRSRALFIDDSARNVAAAGNLGLRSLHFTDPDTLRRDLESAGIAL</sequence>
<dbReference type="Gene3D" id="3.40.50.1000">
    <property type="entry name" value="HAD superfamily/HAD-like"/>
    <property type="match status" value="1"/>
</dbReference>
<dbReference type="RefSeq" id="WP_189533144.1">
    <property type="nucleotide sequence ID" value="NZ_BMYX01000007.1"/>
</dbReference>
<protein>
    <submittedName>
        <fullName evidence="1">Hydrolase</fullName>
    </submittedName>
</protein>
<gene>
    <name evidence="1" type="ORF">GCM10011289_16380</name>
</gene>
<dbReference type="EMBL" id="BMYX01000007">
    <property type="protein sequence ID" value="GGY13759.1"/>
    <property type="molecule type" value="Genomic_DNA"/>
</dbReference>
<dbReference type="SUPFAM" id="SSF56784">
    <property type="entry name" value="HAD-like"/>
    <property type="match status" value="1"/>
</dbReference>
<comment type="caution">
    <text evidence="1">The sequence shown here is derived from an EMBL/GenBank/DDBJ whole genome shotgun (WGS) entry which is preliminary data.</text>
</comment>
<dbReference type="SFLD" id="SFLDS00003">
    <property type="entry name" value="Haloacid_Dehalogenase"/>
    <property type="match status" value="1"/>
</dbReference>
<dbReference type="Proteomes" id="UP000645257">
    <property type="component" value="Unassembled WGS sequence"/>
</dbReference>
<reference evidence="1" key="1">
    <citation type="journal article" date="2014" name="Int. J. Syst. Evol. Microbiol.">
        <title>Complete genome sequence of Corynebacterium casei LMG S-19264T (=DSM 44701T), isolated from a smear-ripened cheese.</title>
        <authorList>
            <consortium name="US DOE Joint Genome Institute (JGI-PGF)"/>
            <person name="Walter F."/>
            <person name="Albersmeier A."/>
            <person name="Kalinowski J."/>
            <person name="Ruckert C."/>
        </authorList>
    </citation>
    <scope>NUCLEOTIDE SEQUENCE</scope>
    <source>
        <strain evidence="1">KCTC 32182</strain>
    </source>
</reference>
<dbReference type="CDD" id="cd02603">
    <property type="entry name" value="HAD_sEH-N_like"/>
    <property type="match status" value="1"/>
</dbReference>
<evidence type="ECO:0000313" key="1">
    <source>
        <dbReference type="EMBL" id="GGY13759.1"/>
    </source>
</evidence>
<dbReference type="NCBIfam" id="TIGR01509">
    <property type="entry name" value="HAD-SF-IA-v3"/>
    <property type="match status" value="1"/>
</dbReference>
<dbReference type="PANTHER" id="PTHR43611">
    <property type="entry name" value="ALPHA-D-GLUCOSE 1-PHOSPHATE PHOSPHATASE"/>
    <property type="match status" value="1"/>
</dbReference>
<organism evidence="1 2">
    <name type="scientific">Paludibacterium paludis</name>
    <dbReference type="NCBI Taxonomy" id="1225769"/>
    <lineage>
        <taxon>Bacteria</taxon>
        <taxon>Pseudomonadati</taxon>
        <taxon>Pseudomonadota</taxon>
        <taxon>Betaproteobacteria</taxon>
        <taxon>Neisseriales</taxon>
        <taxon>Chromobacteriaceae</taxon>
        <taxon>Paludibacterium</taxon>
    </lineage>
</organism>
<dbReference type="InterPro" id="IPR036412">
    <property type="entry name" value="HAD-like_sf"/>
</dbReference>
<name>A0A918P253_9NEIS</name>
<reference evidence="1" key="2">
    <citation type="submission" date="2020-09" db="EMBL/GenBank/DDBJ databases">
        <authorList>
            <person name="Sun Q."/>
            <person name="Kim S."/>
        </authorList>
    </citation>
    <scope>NUCLEOTIDE SEQUENCE</scope>
    <source>
        <strain evidence="1">KCTC 32182</strain>
    </source>
</reference>
<dbReference type="SFLD" id="SFLDG01129">
    <property type="entry name" value="C1.5:_HAD__Beta-PGM__Phosphata"/>
    <property type="match status" value="1"/>
</dbReference>